<evidence type="ECO:0000256" key="2">
    <source>
        <dbReference type="ARBA" id="ARBA00008335"/>
    </source>
</evidence>
<evidence type="ECO:0000259" key="9">
    <source>
        <dbReference type="PROSITE" id="PS50850"/>
    </source>
</evidence>
<feature type="transmembrane region" description="Helical" evidence="8">
    <location>
        <begin position="148"/>
        <end position="170"/>
    </location>
</feature>
<dbReference type="GO" id="GO:0005886">
    <property type="term" value="C:plasma membrane"/>
    <property type="evidence" value="ECO:0007669"/>
    <property type="project" value="UniProtKB-SubCell"/>
</dbReference>
<dbReference type="InterPro" id="IPR020846">
    <property type="entry name" value="MFS_dom"/>
</dbReference>
<reference evidence="10 11" key="1">
    <citation type="submission" date="2017-06" db="EMBL/GenBank/DDBJ databases">
        <title>Comparative genomic analysis of Ambrosia Fusariam Clade fungi.</title>
        <authorList>
            <person name="Stajich J.E."/>
            <person name="Carrillo J."/>
            <person name="Kijimoto T."/>
            <person name="Eskalen A."/>
            <person name="O'Donnell K."/>
            <person name="Kasson M."/>
        </authorList>
    </citation>
    <scope>NUCLEOTIDE SEQUENCE [LARGE SCALE GENOMIC DNA]</scope>
    <source>
        <strain evidence="10 11">NRRL62584</strain>
    </source>
</reference>
<evidence type="ECO:0000313" key="10">
    <source>
        <dbReference type="EMBL" id="RSL57620.1"/>
    </source>
</evidence>
<evidence type="ECO:0000313" key="11">
    <source>
        <dbReference type="Proteomes" id="UP000288168"/>
    </source>
</evidence>
<evidence type="ECO:0000256" key="8">
    <source>
        <dbReference type="SAM" id="Phobius"/>
    </source>
</evidence>
<keyword evidence="4 8" id="KW-1133">Transmembrane helix</keyword>
<evidence type="ECO:0000256" key="3">
    <source>
        <dbReference type="ARBA" id="ARBA00022692"/>
    </source>
</evidence>
<feature type="domain" description="Major facilitator superfamily (MFS) profile" evidence="9">
    <location>
        <begin position="1"/>
        <end position="199"/>
    </location>
</feature>
<comment type="caution">
    <text evidence="10">The sequence shown here is derived from an EMBL/GenBank/DDBJ whole genome shotgun (WGS) entry which is preliminary data.</text>
</comment>
<dbReference type="PROSITE" id="PS50850">
    <property type="entry name" value="MFS"/>
    <property type="match status" value="1"/>
</dbReference>
<dbReference type="PANTHER" id="PTHR23502">
    <property type="entry name" value="MAJOR FACILITATOR SUPERFAMILY"/>
    <property type="match status" value="1"/>
</dbReference>
<dbReference type="Pfam" id="PF07690">
    <property type="entry name" value="MFS_1"/>
    <property type="match status" value="1"/>
</dbReference>
<accession>A0A428PX57</accession>
<comment type="subcellular location">
    <subcellularLocation>
        <location evidence="1">Membrane</location>
        <topology evidence="1">Multi-pass membrane protein</topology>
    </subcellularLocation>
</comment>
<evidence type="ECO:0000256" key="4">
    <source>
        <dbReference type="ARBA" id="ARBA00022989"/>
    </source>
</evidence>
<dbReference type="SUPFAM" id="SSF103473">
    <property type="entry name" value="MFS general substrate transporter"/>
    <property type="match status" value="1"/>
</dbReference>
<keyword evidence="3 8" id="KW-0812">Transmembrane</keyword>
<sequence>MGAERDYESVSDSQSNAVDWDGPDDPEHPFNWPKKQKVIHIGLVTFINFVLNLAATLFAPAAQNLATDFSVTNSTVLSLTVSIYLLGFAVGPLIVAPLSEVYGRLWVYHICNVCFLAFLVGCAASQNIAIGGGTVADLLPPARRGSGMAIFGTGILLGPIVGPIIGGFVAGDLGWRWTLWIVVIISGQRHADCRKRAGK</sequence>
<dbReference type="Proteomes" id="UP000288168">
    <property type="component" value="Unassembled WGS sequence"/>
</dbReference>
<evidence type="ECO:0000256" key="7">
    <source>
        <dbReference type="SAM" id="MobiDB-lite"/>
    </source>
</evidence>
<dbReference type="STRING" id="1325734.A0A428PX57"/>
<comment type="similarity">
    <text evidence="2">Belongs to the major facilitator superfamily.</text>
</comment>
<dbReference type="GO" id="GO:0022857">
    <property type="term" value="F:transmembrane transporter activity"/>
    <property type="evidence" value="ECO:0007669"/>
    <property type="project" value="InterPro"/>
</dbReference>
<dbReference type="PANTHER" id="PTHR23502:SF68">
    <property type="entry name" value="MULTIDRUG TRANSPORTER, PUTATIVE (AFU_ORTHOLOGUE AFUA_3G01120)-RELATED"/>
    <property type="match status" value="1"/>
</dbReference>
<evidence type="ECO:0000256" key="5">
    <source>
        <dbReference type="ARBA" id="ARBA00023136"/>
    </source>
</evidence>
<dbReference type="AlphaFoldDB" id="A0A428PX57"/>
<dbReference type="EMBL" id="NKCI01000080">
    <property type="protein sequence ID" value="RSL57620.1"/>
    <property type="molecule type" value="Genomic_DNA"/>
</dbReference>
<evidence type="ECO:0000256" key="1">
    <source>
        <dbReference type="ARBA" id="ARBA00004141"/>
    </source>
</evidence>
<feature type="transmembrane region" description="Helical" evidence="8">
    <location>
        <begin position="105"/>
        <end position="128"/>
    </location>
</feature>
<keyword evidence="5 8" id="KW-0472">Membrane</keyword>
<name>A0A428PX57_9HYPO</name>
<feature type="transmembrane region" description="Helical" evidence="8">
    <location>
        <begin position="79"/>
        <end position="98"/>
    </location>
</feature>
<dbReference type="Gene3D" id="1.20.1250.20">
    <property type="entry name" value="MFS general substrate transporter like domains"/>
    <property type="match status" value="1"/>
</dbReference>
<feature type="region of interest" description="Disordered" evidence="7">
    <location>
        <begin position="1"/>
        <end position="23"/>
    </location>
</feature>
<keyword evidence="6" id="KW-0325">Glycoprotein</keyword>
<protein>
    <recommendedName>
        <fullName evidence="9">Major facilitator superfamily (MFS) profile domain-containing protein</fullName>
    </recommendedName>
</protein>
<feature type="transmembrane region" description="Helical" evidence="8">
    <location>
        <begin position="38"/>
        <end position="59"/>
    </location>
</feature>
<dbReference type="InterPro" id="IPR011701">
    <property type="entry name" value="MFS"/>
</dbReference>
<proteinExistence type="inferred from homology"/>
<organism evidence="10 11">
    <name type="scientific">Fusarium duplospermum</name>
    <dbReference type="NCBI Taxonomy" id="1325734"/>
    <lineage>
        <taxon>Eukaryota</taxon>
        <taxon>Fungi</taxon>
        <taxon>Dikarya</taxon>
        <taxon>Ascomycota</taxon>
        <taxon>Pezizomycotina</taxon>
        <taxon>Sordariomycetes</taxon>
        <taxon>Hypocreomycetidae</taxon>
        <taxon>Hypocreales</taxon>
        <taxon>Nectriaceae</taxon>
        <taxon>Fusarium</taxon>
        <taxon>Fusarium solani species complex</taxon>
    </lineage>
</organism>
<dbReference type="InterPro" id="IPR036259">
    <property type="entry name" value="MFS_trans_sf"/>
</dbReference>
<keyword evidence="11" id="KW-1185">Reference proteome</keyword>
<dbReference type="OrthoDB" id="5296287at2759"/>
<evidence type="ECO:0000256" key="6">
    <source>
        <dbReference type="ARBA" id="ARBA00023180"/>
    </source>
</evidence>
<gene>
    <name evidence="10" type="ORF">CEP54_008227</name>
</gene>